<keyword evidence="2" id="KW-1185">Reference proteome</keyword>
<comment type="caution">
    <text evidence="1">The sequence shown here is derived from an EMBL/GenBank/DDBJ whole genome shotgun (WGS) entry which is preliminary data.</text>
</comment>
<evidence type="ECO:0000313" key="1">
    <source>
        <dbReference type="EMBL" id="MBM7555401.1"/>
    </source>
</evidence>
<name>A0A938XSC3_9FIRM</name>
<dbReference type="AlphaFoldDB" id="A0A938XSC3"/>
<organism evidence="1 2">
    <name type="scientific">Halanaerobacter jeridensis</name>
    <dbReference type="NCBI Taxonomy" id="706427"/>
    <lineage>
        <taxon>Bacteria</taxon>
        <taxon>Bacillati</taxon>
        <taxon>Bacillota</taxon>
        <taxon>Clostridia</taxon>
        <taxon>Halanaerobiales</taxon>
        <taxon>Halobacteroidaceae</taxon>
        <taxon>Halanaerobacter</taxon>
    </lineage>
</organism>
<gene>
    <name evidence="1" type="ORF">JOC47_000225</name>
</gene>
<dbReference type="EMBL" id="JAFBDQ010000001">
    <property type="protein sequence ID" value="MBM7555401.1"/>
    <property type="molecule type" value="Genomic_DNA"/>
</dbReference>
<sequence>MDLITESKNYFKKYNVEDVINREMNYLFILESPHKAEIKHGYPVAGNSGVEMTKFIYDQESKQAFGKLVSNVEDYQQHYKGLKQFGIINVAPAPMQASALENYKLSAVEKKIIHILEKLRVNYQAKSHRDQSWNEIKKVLVNDFAIRLNNILSECAVNYLIPCGKLAQSYLELTITSKKVSTSAQIITDIPHPSRNQWRQYSSMKKLEAVLTENIYLK</sequence>
<evidence type="ECO:0000313" key="2">
    <source>
        <dbReference type="Proteomes" id="UP000774000"/>
    </source>
</evidence>
<reference evidence="1" key="1">
    <citation type="submission" date="2021-01" db="EMBL/GenBank/DDBJ databases">
        <title>Genomic Encyclopedia of Type Strains, Phase IV (KMG-IV): sequencing the most valuable type-strain genomes for metagenomic binning, comparative biology and taxonomic classification.</title>
        <authorList>
            <person name="Goeker M."/>
        </authorList>
    </citation>
    <scope>NUCLEOTIDE SEQUENCE</scope>
    <source>
        <strain evidence="1">DSM 23230</strain>
    </source>
</reference>
<dbReference type="RefSeq" id="WP_239550836.1">
    <property type="nucleotide sequence ID" value="NZ_JAFBDQ010000001.1"/>
</dbReference>
<accession>A0A938XSC3</accession>
<protein>
    <recommendedName>
        <fullName evidence="3">Uracil DNA glycosylase superfamily protein</fullName>
    </recommendedName>
</protein>
<evidence type="ECO:0008006" key="3">
    <source>
        <dbReference type="Google" id="ProtNLM"/>
    </source>
</evidence>
<dbReference type="Proteomes" id="UP000774000">
    <property type="component" value="Unassembled WGS sequence"/>
</dbReference>
<proteinExistence type="predicted"/>